<feature type="transmembrane region" description="Helical" evidence="2">
    <location>
        <begin position="150"/>
        <end position="168"/>
    </location>
</feature>
<comment type="caution">
    <text evidence="3">The sequence shown here is derived from an EMBL/GenBank/DDBJ whole genome shotgun (WGS) entry which is preliminary data.</text>
</comment>
<dbReference type="EMBL" id="BGPR01000507">
    <property type="protein sequence ID" value="GBM23988.1"/>
    <property type="molecule type" value="Genomic_DNA"/>
</dbReference>
<evidence type="ECO:0000256" key="2">
    <source>
        <dbReference type="SAM" id="Phobius"/>
    </source>
</evidence>
<feature type="compositionally biased region" description="Acidic residues" evidence="1">
    <location>
        <begin position="46"/>
        <end position="56"/>
    </location>
</feature>
<protein>
    <submittedName>
        <fullName evidence="3">Uncharacterized protein</fullName>
    </submittedName>
</protein>
<evidence type="ECO:0000313" key="3">
    <source>
        <dbReference type="EMBL" id="GBM23988.1"/>
    </source>
</evidence>
<feature type="region of interest" description="Disordered" evidence="1">
    <location>
        <begin position="38"/>
        <end position="140"/>
    </location>
</feature>
<organism evidence="3 4">
    <name type="scientific">Araneus ventricosus</name>
    <name type="common">Orbweaver spider</name>
    <name type="synonym">Epeira ventricosa</name>
    <dbReference type="NCBI Taxonomy" id="182803"/>
    <lineage>
        <taxon>Eukaryota</taxon>
        <taxon>Metazoa</taxon>
        <taxon>Ecdysozoa</taxon>
        <taxon>Arthropoda</taxon>
        <taxon>Chelicerata</taxon>
        <taxon>Arachnida</taxon>
        <taxon>Araneae</taxon>
        <taxon>Araneomorphae</taxon>
        <taxon>Entelegynae</taxon>
        <taxon>Araneoidea</taxon>
        <taxon>Araneidae</taxon>
        <taxon>Araneus</taxon>
    </lineage>
</organism>
<dbReference type="AlphaFoldDB" id="A0A4Y2E7J1"/>
<gene>
    <name evidence="3" type="ORF">AVEN_198215_1</name>
</gene>
<keyword evidence="2" id="KW-0472">Membrane</keyword>
<keyword evidence="4" id="KW-1185">Reference proteome</keyword>
<evidence type="ECO:0000313" key="4">
    <source>
        <dbReference type="Proteomes" id="UP000499080"/>
    </source>
</evidence>
<keyword evidence="2" id="KW-1133">Transmembrane helix</keyword>
<dbReference type="Proteomes" id="UP000499080">
    <property type="component" value="Unassembled WGS sequence"/>
</dbReference>
<name>A0A4Y2E7J1_ARAVE</name>
<accession>A0A4Y2E7J1</accession>
<sequence>MGDDFVKKVFVPLRNKTMKSFVCDLSFLFQTENMRRACGEERPPPEVEEEEEEEEEAVRARARAILGEEIPLQDMPPPQAAGDDQPEAAVQPEGMIGPQQPVNPAEEIVQMEPADAPPEERPLPNGIPYRFGDENEPNGEDAWRRRWRNAFVVGLGTTVMIGLVVFLYRLRILLRRHRPDGH</sequence>
<proteinExistence type="predicted"/>
<evidence type="ECO:0000256" key="1">
    <source>
        <dbReference type="SAM" id="MobiDB-lite"/>
    </source>
</evidence>
<keyword evidence="2" id="KW-0812">Transmembrane</keyword>
<reference evidence="3 4" key="1">
    <citation type="journal article" date="2019" name="Sci. Rep.">
        <title>Orb-weaving spider Araneus ventricosus genome elucidates the spidroin gene catalogue.</title>
        <authorList>
            <person name="Kono N."/>
            <person name="Nakamura H."/>
            <person name="Ohtoshi R."/>
            <person name="Moran D.A.P."/>
            <person name="Shinohara A."/>
            <person name="Yoshida Y."/>
            <person name="Fujiwara M."/>
            <person name="Mori M."/>
            <person name="Tomita M."/>
            <person name="Arakawa K."/>
        </authorList>
    </citation>
    <scope>NUCLEOTIDE SEQUENCE [LARGE SCALE GENOMIC DNA]</scope>
</reference>